<keyword evidence="2" id="KW-1185">Reference proteome</keyword>
<gene>
    <name evidence="1" type="ORF">GpartN1_g2362.t1</name>
</gene>
<organism evidence="1 2">
    <name type="scientific">Galdieria partita</name>
    <dbReference type="NCBI Taxonomy" id="83374"/>
    <lineage>
        <taxon>Eukaryota</taxon>
        <taxon>Rhodophyta</taxon>
        <taxon>Bangiophyceae</taxon>
        <taxon>Galdieriales</taxon>
        <taxon>Galdieriaceae</taxon>
        <taxon>Galdieria</taxon>
    </lineage>
</organism>
<accession>A0A9C7UPG7</accession>
<protein>
    <submittedName>
        <fullName evidence="1">Uncharacterized protein</fullName>
    </submittedName>
</protein>
<evidence type="ECO:0000313" key="2">
    <source>
        <dbReference type="Proteomes" id="UP001061958"/>
    </source>
</evidence>
<comment type="caution">
    <text evidence="1">The sequence shown here is derived from an EMBL/GenBank/DDBJ whole genome shotgun (WGS) entry which is preliminary data.</text>
</comment>
<evidence type="ECO:0000313" key="1">
    <source>
        <dbReference type="EMBL" id="GJQ10571.1"/>
    </source>
</evidence>
<proteinExistence type="predicted"/>
<dbReference type="Proteomes" id="UP001061958">
    <property type="component" value="Unassembled WGS sequence"/>
</dbReference>
<sequence>MSKYWKETCCFSWSYVTDWQEFSVVIEESTESCISDVGVTEIWKYGGVVGSIEKGSLFLWRFQDNFLEVVSLSALNFGRFQGVRIVFRSQVFCCPPAIFVVYKTEREVELYIYAAHPSGIISRIALLWRDGLFYEPHIVESCFLSKDIFVKQLIAIDTNVCLVIVANWPTVFRVVFSDSSTSFRLLEIPETKEPVTKTGLLGRVFRKKRISEDKDAEVLVCATINWESRLLLVVDSSGVFSLIDSTLLSCVAQLKYHKLAKKEYCEIFPCEKEHFLAVLFVDDALSLSPSLHLVDIFIQQDSSDDRTILYSLQSHTRFIYNTPIHIQVGCYMKREGTLVVQDEEGRIFSIPISSGHLSSNESDPLYAVFDYYSEWNDYGGLGWALDEVYEKTPIQMLFAPSRFSDNVLAKIFSQPQYTSRKSLFSYANSQPFSTKDYKRLVLSATRLSWEIESSLLNICMDESLCVCFVVRQASVSVLRKMESFEEVSIQRDFENLSKTPSRENYFYDISSLPDIVRHSGSFELFTNSLLWNSLHFLLLQLVTCLKAWKQRHDIHETFQEDFLIYYANYPSEHNISSSLIDEFMWLCLKKLPYSLPLFEHSLNLWMKDNFHLERNNDELDCWLLLCYYLKFFTPSPNIIVFLYDRNEWHTLLQVCEMLKESYPIICYGIGCWIHLRLHQVDLAELSLTQLLAILEETEFSSETQLVKVVVGIEREPLSFWLREAFFKFLDRLGYTERAIRMGKEMIAMAKDDYSIASIRTFIFNGYLKNREWKNALELLLSSSHVGALSSWTDDFNLLIHSLAEHRQLDLLYTIQLLPPTLYYRIGEILYLLFQGQQVTRDSLSGGFIEHLLDSYRWYYFVKEFYLASRIALEGYCKIMESFNSIPRLPWLRTCIRLIGLVCNSLTMISHHYDRYLLLSGGLLETLCKESGFSDWFSLKGNHQVARNVKVRLEFFQFLGIVRGAQQWLLEHFPLEKERSSCPLVKSVDISSVKWLLTSLIQHKEWNLSFQIAYQGSCLLVSDQLFVLWFRLVGIYLMEHESSMEADNLWVQIVNFLLKAESMYAKFSANTFSYGQFGIVLLQGILSHAPIDWCIPRWLLELSGWGEYSGFHEDTNVPNHKRKGNMSRLMQLLIEHGRLKEALEFMCVTLENKQNSSNILLTWTFVDALLCMKNEDDILDKDIIKAQRRLKDLALTCLKQPGLL</sequence>
<dbReference type="EMBL" id="BQMJ01000016">
    <property type="protein sequence ID" value="GJQ10571.1"/>
    <property type="molecule type" value="Genomic_DNA"/>
</dbReference>
<dbReference type="AlphaFoldDB" id="A0A9C7UPG7"/>
<name>A0A9C7UPG7_9RHOD</name>
<reference evidence="1" key="2">
    <citation type="submission" date="2022-01" db="EMBL/GenBank/DDBJ databases">
        <authorList>
            <person name="Hirooka S."/>
            <person name="Miyagishima S.Y."/>
        </authorList>
    </citation>
    <scope>NUCLEOTIDE SEQUENCE</scope>
    <source>
        <strain evidence="1">NBRC 102759</strain>
    </source>
</reference>
<reference evidence="1" key="1">
    <citation type="journal article" date="2022" name="Proc. Natl. Acad. Sci. U.S.A.">
        <title>Life cycle and functional genomics of the unicellular red alga Galdieria for elucidating algal and plant evolution and industrial use.</title>
        <authorList>
            <person name="Hirooka S."/>
            <person name="Itabashi T."/>
            <person name="Ichinose T.M."/>
            <person name="Onuma R."/>
            <person name="Fujiwara T."/>
            <person name="Yamashita S."/>
            <person name="Jong L.W."/>
            <person name="Tomita R."/>
            <person name="Iwane A.H."/>
            <person name="Miyagishima S.Y."/>
        </authorList>
    </citation>
    <scope>NUCLEOTIDE SEQUENCE</scope>
    <source>
        <strain evidence="1">NBRC 102759</strain>
    </source>
</reference>
<dbReference type="OrthoDB" id="7384at2759"/>